<accession>X0SNB1</accession>
<keyword evidence="1" id="KW-1133">Transmembrane helix</keyword>
<dbReference type="EMBL" id="BARS01004718">
    <property type="protein sequence ID" value="GAF82529.1"/>
    <property type="molecule type" value="Genomic_DNA"/>
</dbReference>
<dbReference type="Gene3D" id="3.90.550.10">
    <property type="entry name" value="Spore Coat Polysaccharide Biosynthesis Protein SpsA, Chain A"/>
    <property type="match status" value="1"/>
</dbReference>
<feature type="domain" description="Glycosyltransferase 2-like" evidence="2">
    <location>
        <begin position="40"/>
        <end position="152"/>
    </location>
</feature>
<keyword evidence="1" id="KW-0472">Membrane</keyword>
<evidence type="ECO:0000256" key="1">
    <source>
        <dbReference type="SAM" id="Phobius"/>
    </source>
</evidence>
<organism evidence="3">
    <name type="scientific">marine sediment metagenome</name>
    <dbReference type="NCBI Taxonomy" id="412755"/>
    <lineage>
        <taxon>unclassified sequences</taxon>
        <taxon>metagenomes</taxon>
        <taxon>ecological metagenomes</taxon>
    </lineage>
</organism>
<feature type="transmembrane region" description="Helical" evidence="1">
    <location>
        <begin position="142"/>
        <end position="161"/>
    </location>
</feature>
<proteinExistence type="predicted"/>
<gene>
    <name evidence="3" type="ORF">S01H1_09233</name>
</gene>
<feature type="transmembrane region" description="Helical" evidence="1">
    <location>
        <begin position="117"/>
        <end position="136"/>
    </location>
</feature>
<name>X0SNB1_9ZZZZ</name>
<comment type="caution">
    <text evidence="3">The sequence shown here is derived from an EMBL/GenBank/DDBJ whole genome shotgun (WGS) entry which is preliminary data.</text>
</comment>
<feature type="non-terminal residue" evidence="3">
    <location>
        <position position="1"/>
    </location>
</feature>
<dbReference type="InterPro" id="IPR029044">
    <property type="entry name" value="Nucleotide-diphossugar_trans"/>
</dbReference>
<reference evidence="3" key="1">
    <citation type="journal article" date="2014" name="Front. Microbiol.">
        <title>High frequency of phylogenetically diverse reductive dehalogenase-homologous genes in deep subseafloor sedimentary metagenomes.</title>
        <authorList>
            <person name="Kawai M."/>
            <person name="Futagami T."/>
            <person name="Toyoda A."/>
            <person name="Takaki Y."/>
            <person name="Nishi S."/>
            <person name="Hori S."/>
            <person name="Arai W."/>
            <person name="Tsubouchi T."/>
            <person name="Morono Y."/>
            <person name="Uchiyama I."/>
            <person name="Ito T."/>
            <person name="Fujiyama A."/>
            <person name="Inagaki F."/>
            <person name="Takami H."/>
        </authorList>
    </citation>
    <scope>NUCLEOTIDE SEQUENCE</scope>
    <source>
        <strain evidence="3">Expedition CK06-06</strain>
    </source>
</reference>
<dbReference type="Pfam" id="PF13632">
    <property type="entry name" value="Glyco_trans_2_3"/>
    <property type="match status" value="1"/>
</dbReference>
<evidence type="ECO:0000259" key="2">
    <source>
        <dbReference type="Pfam" id="PF13632"/>
    </source>
</evidence>
<keyword evidence="1" id="KW-0812">Transmembrane</keyword>
<evidence type="ECO:0000313" key="3">
    <source>
        <dbReference type="EMBL" id="GAF82529.1"/>
    </source>
</evidence>
<dbReference type="AlphaFoldDB" id="X0SNB1"/>
<dbReference type="InterPro" id="IPR001173">
    <property type="entry name" value="Glyco_trans_2-like"/>
</dbReference>
<dbReference type="SUPFAM" id="SSF53448">
    <property type="entry name" value="Nucleotide-diphospho-sugar transferases"/>
    <property type="match status" value="1"/>
</dbReference>
<protein>
    <recommendedName>
        <fullName evidence="2">Glycosyltransferase 2-like domain-containing protein</fullName>
    </recommendedName>
</protein>
<sequence>VGGFFVADPCSTFELALGAATLPLVEEIDPASFYPSSRSIAFRREVWQSVGGYPEWLDYCEDLFFDFALLDAGYTLGFAPQALARFRPRPTLRAFFHQYYRYARGDGKADFWRYRHLIRYATYLVVLPSLLILCAWHSPLWLVALSAGAVAMMHIPVRRLFAAPATLSMRERLAALCWLPIIRCTGDVAKMLGYPVGVWWRWRHAPGDAWPKRHF</sequence>